<dbReference type="CDD" id="cd19091">
    <property type="entry name" value="AKR_PsAKR"/>
    <property type="match status" value="1"/>
</dbReference>
<dbReference type="EMBL" id="JAERRB010000001">
    <property type="protein sequence ID" value="MBL0740429.1"/>
    <property type="molecule type" value="Genomic_DNA"/>
</dbReference>
<dbReference type="PRINTS" id="PR00069">
    <property type="entry name" value="ALDKETRDTASE"/>
</dbReference>
<organism evidence="2 3">
    <name type="scientific">Chryseolinea lacunae</name>
    <dbReference type="NCBI Taxonomy" id="2801331"/>
    <lineage>
        <taxon>Bacteria</taxon>
        <taxon>Pseudomonadati</taxon>
        <taxon>Bacteroidota</taxon>
        <taxon>Cytophagia</taxon>
        <taxon>Cytophagales</taxon>
        <taxon>Fulvivirgaceae</taxon>
        <taxon>Chryseolinea</taxon>
    </lineage>
</organism>
<dbReference type="SUPFAM" id="SSF51430">
    <property type="entry name" value="NAD(P)-linked oxidoreductase"/>
    <property type="match status" value="1"/>
</dbReference>
<dbReference type="InterPro" id="IPR050523">
    <property type="entry name" value="AKR_Detox_Biosynth"/>
</dbReference>
<evidence type="ECO:0000259" key="1">
    <source>
        <dbReference type="Pfam" id="PF00248"/>
    </source>
</evidence>
<comment type="caution">
    <text evidence="2">The sequence shown here is derived from an EMBL/GenBank/DDBJ whole genome shotgun (WGS) entry which is preliminary data.</text>
</comment>
<dbReference type="PANTHER" id="PTHR43364:SF18">
    <property type="entry name" value="OXIDOREDUCTASE"/>
    <property type="match status" value="1"/>
</dbReference>
<reference evidence="2 3" key="1">
    <citation type="submission" date="2021-01" db="EMBL/GenBank/DDBJ databases">
        <title>Chryseolinea sp. Jin1 Genome sequencing and assembly.</title>
        <authorList>
            <person name="Kim I."/>
        </authorList>
    </citation>
    <scope>NUCLEOTIDE SEQUENCE [LARGE SCALE GENOMIC DNA]</scope>
    <source>
        <strain evidence="2 3">Jin1</strain>
    </source>
</reference>
<feature type="domain" description="NADP-dependent oxidoreductase" evidence="1">
    <location>
        <begin position="25"/>
        <end position="318"/>
    </location>
</feature>
<dbReference type="InterPro" id="IPR036812">
    <property type="entry name" value="NAD(P)_OxRdtase_dom_sf"/>
</dbReference>
<name>A0ABS1KLT3_9BACT</name>
<dbReference type="InterPro" id="IPR023210">
    <property type="entry name" value="NADP_OxRdtase_dom"/>
</dbReference>
<evidence type="ECO:0000313" key="3">
    <source>
        <dbReference type="Proteomes" id="UP000613030"/>
    </source>
</evidence>
<dbReference type="InterPro" id="IPR020471">
    <property type="entry name" value="AKR"/>
</dbReference>
<dbReference type="Gene3D" id="3.20.20.100">
    <property type="entry name" value="NADP-dependent oxidoreductase domain"/>
    <property type="match status" value="1"/>
</dbReference>
<dbReference type="Pfam" id="PF00248">
    <property type="entry name" value="Aldo_ket_red"/>
    <property type="match status" value="1"/>
</dbReference>
<sequence length="332" mass="36565">MDYRQLGGAGMRVPVLSLGTGTFGGTNDFFKRWGTTDEREATRLIDVSLAHGMNFFDTANVYSMGDAEKILGHALKGKRHDAIVSTKATFSMGAGTNDQGSSRYHILKAADESLKRLGTDYIDLYFMHGFDATTPIDETLRTLDDLIRSGKVRYVGASNFAGWQLMKALSVSEREHLSRYVIYQGYYSLIGRDYEWELLPLIQDQKLGLQVWSPLGWGRLTGKIKSGQPLPEGRIKSGGDAGGPNVPDALLFSVLAVLEQLAEETGKSVSQIALNWLLQRPTVSNIVIGARNEEQLIQNLGAVGWSLTPEQVQRLDAAGAQKPMYPHWVGAR</sequence>
<protein>
    <submittedName>
        <fullName evidence="2">Aldo/keto reductase</fullName>
    </submittedName>
</protein>
<proteinExistence type="predicted"/>
<dbReference type="PANTHER" id="PTHR43364">
    <property type="entry name" value="NADH-SPECIFIC METHYLGLYOXAL REDUCTASE-RELATED"/>
    <property type="match status" value="1"/>
</dbReference>
<gene>
    <name evidence="2" type="ORF">JI741_04330</name>
</gene>
<keyword evidence="3" id="KW-1185">Reference proteome</keyword>
<evidence type="ECO:0000313" key="2">
    <source>
        <dbReference type="EMBL" id="MBL0740429.1"/>
    </source>
</evidence>
<accession>A0ABS1KLT3</accession>
<dbReference type="Proteomes" id="UP000613030">
    <property type="component" value="Unassembled WGS sequence"/>
</dbReference>
<dbReference type="RefSeq" id="WP_202007720.1">
    <property type="nucleotide sequence ID" value="NZ_JAERRB010000001.1"/>
</dbReference>